<dbReference type="InterPro" id="IPR046357">
    <property type="entry name" value="PPIase_dom_sf"/>
</dbReference>
<dbReference type="GO" id="GO:0003755">
    <property type="term" value="F:peptidyl-prolyl cis-trans isomerase activity"/>
    <property type="evidence" value="ECO:0007669"/>
    <property type="project" value="UniProtKB-UniRule"/>
</dbReference>
<name>A0A1I5MWP2_9EURY</name>
<dbReference type="PROSITE" id="PS50059">
    <property type="entry name" value="FKBP_PPIASE"/>
    <property type="match status" value="1"/>
</dbReference>
<dbReference type="Pfam" id="PF22199">
    <property type="entry name" value="FKBP26_IF"/>
    <property type="match status" value="1"/>
</dbReference>
<dbReference type="PANTHER" id="PTHR47861">
    <property type="entry name" value="FKBP-TYPE PEPTIDYL-PROLYL CIS-TRANS ISOMERASE SLYD"/>
    <property type="match status" value="1"/>
</dbReference>
<feature type="compositionally biased region" description="Acidic residues" evidence="8">
    <location>
        <begin position="1"/>
        <end position="20"/>
    </location>
</feature>
<keyword evidence="3 5" id="KW-0697">Rotamase</keyword>
<gene>
    <name evidence="10" type="ORF">SAMN05216277_101441</name>
</gene>
<dbReference type="PANTHER" id="PTHR47861:SF2">
    <property type="entry name" value="LONG-TYPE PEPTIDYL-PROLYL CIS-TRANS ISOMERASE"/>
    <property type="match status" value="1"/>
</dbReference>
<evidence type="ECO:0000256" key="5">
    <source>
        <dbReference type="PROSITE-ProRule" id="PRU00277"/>
    </source>
</evidence>
<reference evidence="11" key="1">
    <citation type="submission" date="2016-10" db="EMBL/GenBank/DDBJ databases">
        <authorList>
            <person name="Varghese N."/>
            <person name="Submissions S."/>
        </authorList>
    </citation>
    <scope>NUCLEOTIDE SEQUENCE [LARGE SCALE GENOMIC DNA]</scope>
    <source>
        <strain evidence="11">CGMCC 1.10329</strain>
    </source>
</reference>
<dbReference type="InterPro" id="IPR001179">
    <property type="entry name" value="PPIase_FKBP_dom"/>
</dbReference>
<dbReference type="RefSeq" id="WP_074875135.1">
    <property type="nucleotide sequence ID" value="NZ_FOXI01000001.1"/>
</dbReference>
<dbReference type="InterPro" id="IPR054016">
    <property type="entry name" value="FKBP26_IF"/>
</dbReference>
<keyword evidence="11" id="KW-1185">Reference proteome</keyword>
<accession>A0A1I5MWP2</accession>
<dbReference type="AlphaFoldDB" id="A0A1I5MWP2"/>
<feature type="coiled-coil region" evidence="7">
    <location>
        <begin position="285"/>
        <end position="312"/>
    </location>
</feature>
<dbReference type="EMBL" id="FOXI01000001">
    <property type="protein sequence ID" value="SFP13954.1"/>
    <property type="molecule type" value="Genomic_DNA"/>
</dbReference>
<keyword evidence="7" id="KW-0175">Coiled coil</keyword>
<evidence type="ECO:0000256" key="6">
    <source>
        <dbReference type="RuleBase" id="RU003915"/>
    </source>
</evidence>
<evidence type="ECO:0000256" key="4">
    <source>
        <dbReference type="ARBA" id="ARBA00023235"/>
    </source>
</evidence>
<dbReference type="InterPro" id="IPR048261">
    <property type="entry name" value="SlpA/SlyD-like_ins_sf"/>
</dbReference>
<feature type="region of interest" description="Disordered" evidence="8">
    <location>
        <begin position="1"/>
        <end position="27"/>
    </location>
</feature>
<evidence type="ECO:0000256" key="7">
    <source>
        <dbReference type="SAM" id="Coils"/>
    </source>
</evidence>
<protein>
    <recommendedName>
        <fullName evidence="6">Peptidyl-prolyl cis-trans isomerase</fullName>
        <ecNumber evidence="6">5.2.1.8</ecNumber>
    </recommendedName>
</protein>
<dbReference type="Gene3D" id="2.40.10.330">
    <property type="match status" value="1"/>
</dbReference>
<evidence type="ECO:0000256" key="8">
    <source>
        <dbReference type="SAM" id="MobiDB-lite"/>
    </source>
</evidence>
<sequence length="316" mass="34934">MSENEADAEADTANEAEAETESGIQDGDFVRIDYNVRTVSDDRVVDTTRQDVAEEAGIDDDEYDFSPRIIVVGEGHVFPGVDDALIGGEVGDEGTVDISAEDGFGEYDEEEVRTVSANKLDEEDRRPGAQVQIDGEQGYVETVIGGRARVDFNHPLAGEDLEYEYEIVDVVDDDEEKAAGLLGMYLQMEPDLRIETETVEEEVTVEDDDGEETTETEEVEQRSLYIEATQQMQMNQQWMFQKQQVADDLMDRLDLDRVVVEEVFDGSAGGMMGGMGGMMGGMGGAEELEEELEDIEGDLEDADVDAEEIVDELDDE</sequence>
<evidence type="ECO:0000256" key="2">
    <source>
        <dbReference type="ARBA" id="ARBA00006577"/>
    </source>
</evidence>
<evidence type="ECO:0000259" key="9">
    <source>
        <dbReference type="PROSITE" id="PS50059"/>
    </source>
</evidence>
<keyword evidence="4 5" id="KW-0413">Isomerase</keyword>
<evidence type="ECO:0000256" key="1">
    <source>
        <dbReference type="ARBA" id="ARBA00000971"/>
    </source>
</evidence>
<comment type="catalytic activity">
    <reaction evidence="1 5 6">
        <text>[protein]-peptidylproline (omega=180) = [protein]-peptidylproline (omega=0)</text>
        <dbReference type="Rhea" id="RHEA:16237"/>
        <dbReference type="Rhea" id="RHEA-COMP:10747"/>
        <dbReference type="Rhea" id="RHEA-COMP:10748"/>
        <dbReference type="ChEBI" id="CHEBI:83833"/>
        <dbReference type="ChEBI" id="CHEBI:83834"/>
        <dbReference type="EC" id="5.2.1.8"/>
    </reaction>
</comment>
<evidence type="ECO:0000313" key="10">
    <source>
        <dbReference type="EMBL" id="SFP13954.1"/>
    </source>
</evidence>
<dbReference type="Proteomes" id="UP000183769">
    <property type="component" value="Unassembled WGS sequence"/>
</dbReference>
<organism evidence="10 11">
    <name type="scientific">Halolamina pelagica</name>
    <dbReference type="NCBI Taxonomy" id="699431"/>
    <lineage>
        <taxon>Archaea</taxon>
        <taxon>Methanobacteriati</taxon>
        <taxon>Methanobacteriota</taxon>
        <taxon>Stenosarchaea group</taxon>
        <taxon>Halobacteria</taxon>
        <taxon>Halobacteriales</taxon>
        <taxon>Haloferacaceae</taxon>
    </lineage>
</organism>
<dbReference type="Gene3D" id="3.10.50.40">
    <property type="match status" value="1"/>
</dbReference>
<proteinExistence type="inferred from homology"/>
<comment type="similarity">
    <text evidence="2 6">Belongs to the FKBP-type PPIase family.</text>
</comment>
<dbReference type="EC" id="5.2.1.8" evidence="6"/>
<evidence type="ECO:0000256" key="3">
    <source>
        <dbReference type="ARBA" id="ARBA00023110"/>
    </source>
</evidence>
<dbReference type="Pfam" id="PF00254">
    <property type="entry name" value="FKBP_C"/>
    <property type="match status" value="1"/>
</dbReference>
<dbReference type="OrthoDB" id="8615at2157"/>
<evidence type="ECO:0000313" key="11">
    <source>
        <dbReference type="Proteomes" id="UP000183769"/>
    </source>
</evidence>
<feature type="domain" description="PPIase FKBP-type" evidence="9">
    <location>
        <begin position="27"/>
        <end position="118"/>
    </location>
</feature>
<dbReference type="SUPFAM" id="SSF54534">
    <property type="entry name" value="FKBP-like"/>
    <property type="match status" value="1"/>
</dbReference>